<evidence type="ECO:0000256" key="3">
    <source>
        <dbReference type="ARBA" id="ARBA00022525"/>
    </source>
</evidence>
<evidence type="ECO:0000256" key="1">
    <source>
        <dbReference type="ARBA" id="ARBA00004613"/>
    </source>
</evidence>
<dbReference type="NCBIfam" id="TIGR01646">
    <property type="entry name" value="vgr_GE"/>
    <property type="match status" value="1"/>
</dbReference>
<dbReference type="SUPFAM" id="SSF69255">
    <property type="entry name" value="gp5 N-terminal domain-like"/>
    <property type="match status" value="1"/>
</dbReference>
<evidence type="ECO:0000313" key="7">
    <source>
        <dbReference type="Proteomes" id="UP000664417"/>
    </source>
</evidence>
<dbReference type="Gene3D" id="2.40.50.230">
    <property type="entry name" value="Gp5 N-terminal domain"/>
    <property type="match status" value="1"/>
</dbReference>
<dbReference type="InterPro" id="IPR050708">
    <property type="entry name" value="T6SS_VgrG/RHS"/>
</dbReference>
<proteinExistence type="inferred from homology"/>
<dbReference type="InterPro" id="IPR006533">
    <property type="entry name" value="T6SS_Vgr_RhsGE"/>
</dbReference>
<dbReference type="SUPFAM" id="SSF69349">
    <property type="entry name" value="Phage fibre proteins"/>
    <property type="match status" value="1"/>
</dbReference>
<dbReference type="PANTHER" id="PTHR32305:SF15">
    <property type="entry name" value="PROTEIN RHSA-RELATED"/>
    <property type="match status" value="1"/>
</dbReference>
<keyword evidence="3" id="KW-0964">Secreted</keyword>
<dbReference type="InterPro" id="IPR054030">
    <property type="entry name" value="Gp5_Vgr_C"/>
</dbReference>
<dbReference type="RefSeq" id="WP_207861429.1">
    <property type="nucleotide sequence ID" value="NZ_JAFREP010000024.1"/>
</dbReference>
<comment type="subcellular location">
    <subcellularLocation>
        <location evidence="1">Secreted</location>
    </subcellularLocation>
</comment>
<organism evidence="6 7">
    <name type="scientific">Acanthopleuribacter pedis</name>
    <dbReference type="NCBI Taxonomy" id="442870"/>
    <lineage>
        <taxon>Bacteria</taxon>
        <taxon>Pseudomonadati</taxon>
        <taxon>Acidobacteriota</taxon>
        <taxon>Holophagae</taxon>
        <taxon>Acanthopleuribacterales</taxon>
        <taxon>Acanthopleuribacteraceae</taxon>
        <taxon>Acanthopleuribacter</taxon>
    </lineage>
</organism>
<evidence type="ECO:0000313" key="6">
    <source>
        <dbReference type="EMBL" id="MBO1321455.1"/>
    </source>
</evidence>
<dbReference type="Gene3D" id="3.55.50.10">
    <property type="entry name" value="Baseplate protein-like domains"/>
    <property type="match status" value="1"/>
</dbReference>
<dbReference type="InterPro" id="IPR006531">
    <property type="entry name" value="Gp5/Vgr_OB"/>
</dbReference>
<keyword evidence="7" id="KW-1185">Reference proteome</keyword>
<dbReference type="Pfam" id="PF04717">
    <property type="entry name" value="Phage_base_V"/>
    <property type="match status" value="1"/>
</dbReference>
<dbReference type="GO" id="GO:0005576">
    <property type="term" value="C:extracellular region"/>
    <property type="evidence" value="ECO:0007669"/>
    <property type="project" value="UniProtKB-SubCell"/>
</dbReference>
<gene>
    <name evidence="6" type="primary">tssI</name>
    <name evidence="6" type="ORF">J3U88_23435</name>
</gene>
<comment type="similarity">
    <text evidence="2">Belongs to the VgrG protein family.</text>
</comment>
<dbReference type="NCBIfam" id="TIGR03361">
    <property type="entry name" value="VI_Rhs_Vgr"/>
    <property type="match status" value="1"/>
</dbReference>
<dbReference type="PANTHER" id="PTHR32305">
    <property type="match status" value="1"/>
</dbReference>
<dbReference type="InterPro" id="IPR017847">
    <property type="entry name" value="T6SS_RhsGE_Vgr_subset"/>
</dbReference>
<evidence type="ECO:0000259" key="4">
    <source>
        <dbReference type="Pfam" id="PF04717"/>
    </source>
</evidence>
<name>A0A8J7QK39_9BACT</name>
<dbReference type="InterPro" id="IPR037026">
    <property type="entry name" value="Vgr_OB-fold_dom_sf"/>
</dbReference>
<dbReference type="EMBL" id="JAFREP010000024">
    <property type="protein sequence ID" value="MBO1321455.1"/>
    <property type="molecule type" value="Genomic_DNA"/>
</dbReference>
<dbReference type="Pfam" id="PF05954">
    <property type="entry name" value="Phage_GPD"/>
    <property type="match status" value="1"/>
</dbReference>
<dbReference type="SUPFAM" id="SSF69279">
    <property type="entry name" value="Phage tail proteins"/>
    <property type="match status" value="2"/>
</dbReference>
<dbReference type="Pfam" id="PF22178">
    <property type="entry name" value="Gp5_trimer_C"/>
    <property type="match status" value="1"/>
</dbReference>
<dbReference type="Proteomes" id="UP000664417">
    <property type="component" value="Unassembled WGS sequence"/>
</dbReference>
<comment type="caution">
    <text evidence="6">The sequence shown here is derived from an EMBL/GenBank/DDBJ whole genome shotgun (WGS) entry which is preliminary data.</text>
</comment>
<dbReference type="AlphaFoldDB" id="A0A8J7QK39"/>
<reference evidence="6" key="1">
    <citation type="submission" date="2021-03" db="EMBL/GenBank/DDBJ databases">
        <authorList>
            <person name="Wang G."/>
        </authorList>
    </citation>
    <scope>NUCLEOTIDE SEQUENCE</scope>
    <source>
        <strain evidence="6">KCTC 12899</strain>
    </source>
</reference>
<accession>A0A8J7QK39</accession>
<dbReference type="Gene3D" id="2.30.110.50">
    <property type="match status" value="1"/>
</dbReference>
<evidence type="ECO:0000256" key="2">
    <source>
        <dbReference type="ARBA" id="ARBA00005558"/>
    </source>
</evidence>
<protein>
    <submittedName>
        <fullName evidence="6">Type VI secretion system tip protein VgrG</fullName>
    </submittedName>
</protein>
<dbReference type="Gene3D" id="4.10.220.110">
    <property type="match status" value="1"/>
</dbReference>
<evidence type="ECO:0000259" key="5">
    <source>
        <dbReference type="Pfam" id="PF22178"/>
    </source>
</evidence>
<feature type="domain" description="Gp5/Type VI secretion system Vgr protein OB-fold" evidence="4">
    <location>
        <begin position="384"/>
        <end position="451"/>
    </location>
</feature>
<sequence>MTAEQNNRSDLFWRSPGSDIAILEMEVSEAISELYSLRVKIVSADPGLAFKDMLNKDAKIELMCGDDLTESRFFSGIITRFGQGRTRFGHHDPSSDKEYIYEVEIRPKLWLLTRRTKSRVYQKMSAEDITKEVLGEHGISNIWSLNGSPSIRDYCVQYQESDYQFICRLLEEEGICFVFDQENSQTLFCNKISGHPACKPRADAYYNEEPTPELAQGTKEAIMDFTYHQSIGTGRFNLQHYNYETSQLDLKVVKEDKNVPLFTNLEHYDHTRNYRDTGEGNTYAGFAKEASAANNRRGYGTATHRSFAAGHTVTIENHFNSAFNAKWLIVSCDIKMEQGHTTNRFSVMPCEVPFRPERKTPWPRVQGTQTATVTGPSGAKVYLDQLGRAKLQFHWDREGQKNDRSSMWVRVSNNYAGPNYGIQWIPRIGHEVIVSFIEGNPDLPLITGRVYNDANPPPLGPAEKWQNIIKTIKDNHIMFDDKDGAELLDIRAERDMNTVVIRNDTQDIGDNRTIKVGRNHNETIGKDMVITVEGNLTEKVKKDYSEDVTENYRISVGKKMETTVGTDRNVTVGKNETVVIQGKADREIKKTLTETVDKDISISGKKNYSLDIKDKANISVGKDINISGNKKGNIDIADKLTITVGSAKMVLKKNGNVEVNGKKIQVKGSSDIVIKGSKIGLN</sequence>
<feature type="domain" description="Gp5/Type VI secretion system Vgr C-terminal trimerisation" evidence="5">
    <location>
        <begin position="475"/>
        <end position="572"/>
    </location>
</feature>